<name>A0A8H4QSP7_9AGAR</name>
<feature type="transmembrane region" description="Helical" evidence="1">
    <location>
        <begin position="124"/>
        <end position="144"/>
    </location>
</feature>
<comment type="caution">
    <text evidence="3">The sequence shown here is derived from an EMBL/GenBank/DDBJ whole genome shotgun (WGS) entry which is preliminary data.</text>
</comment>
<keyword evidence="1" id="KW-0472">Membrane</keyword>
<gene>
    <name evidence="3" type="ORF">D9613_011224</name>
</gene>
<dbReference type="PANTHER" id="PTHR40465:SF1">
    <property type="entry name" value="DUF6534 DOMAIN-CONTAINING PROTEIN"/>
    <property type="match status" value="1"/>
</dbReference>
<dbReference type="InterPro" id="IPR045339">
    <property type="entry name" value="DUF6534"/>
</dbReference>
<sequence>MVAFAESPDAFKVETDGNLGAVEIATFLSLVLLGISLSQGYTYFRRSSRDSRGLKAMVTILLTMEVFHSFTASHTIYYDTVTRWNRAEINSYSLSANVATETLITFLVQCFFCHRILRLSKNIFISGACIVLTSLRFLGGLAMSAECVIDVHRTPNWVTFITDFNWLVTSALALGGATDLLIAAAMLYYLRRMASPTNMKSTTQMINRLVRFSLQTGLFTRYRLVCYLPVFGAHELCVSPDNSLASLAVIICFQAMRNLVWFGLYIVLAKIYSNSLLASLNARRLPRRSSTSPNLRGGISTHMDFATAPPAVSIPLQVTNFSNSTSSAPESSSDWGRSAFNIESKSDKETSYV</sequence>
<evidence type="ECO:0000256" key="1">
    <source>
        <dbReference type="SAM" id="Phobius"/>
    </source>
</evidence>
<organism evidence="3 4">
    <name type="scientific">Agrocybe pediades</name>
    <dbReference type="NCBI Taxonomy" id="84607"/>
    <lineage>
        <taxon>Eukaryota</taxon>
        <taxon>Fungi</taxon>
        <taxon>Dikarya</taxon>
        <taxon>Basidiomycota</taxon>
        <taxon>Agaricomycotina</taxon>
        <taxon>Agaricomycetes</taxon>
        <taxon>Agaricomycetidae</taxon>
        <taxon>Agaricales</taxon>
        <taxon>Agaricineae</taxon>
        <taxon>Strophariaceae</taxon>
        <taxon>Agrocybe</taxon>
    </lineage>
</organism>
<keyword evidence="1" id="KW-0812">Transmembrane</keyword>
<keyword evidence="4" id="KW-1185">Reference proteome</keyword>
<protein>
    <recommendedName>
        <fullName evidence="2">DUF6534 domain-containing protein</fullName>
    </recommendedName>
</protein>
<dbReference type="EMBL" id="JAACJL010000032">
    <property type="protein sequence ID" value="KAF4616158.1"/>
    <property type="molecule type" value="Genomic_DNA"/>
</dbReference>
<proteinExistence type="predicted"/>
<feature type="transmembrane region" description="Helical" evidence="1">
    <location>
        <begin position="164"/>
        <end position="189"/>
    </location>
</feature>
<accession>A0A8H4QSP7</accession>
<reference evidence="3 4" key="1">
    <citation type="submission" date="2019-12" db="EMBL/GenBank/DDBJ databases">
        <authorList>
            <person name="Floudas D."/>
            <person name="Bentzer J."/>
            <person name="Ahren D."/>
            <person name="Johansson T."/>
            <person name="Persson P."/>
            <person name="Tunlid A."/>
        </authorList>
    </citation>
    <scope>NUCLEOTIDE SEQUENCE [LARGE SCALE GENOMIC DNA]</scope>
    <source>
        <strain evidence="3 4">CBS 102.39</strain>
    </source>
</reference>
<dbReference type="PANTHER" id="PTHR40465">
    <property type="entry name" value="CHROMOSOME 1, WHOLE GENOME SHOTGUN SEQUENCE"/>
    <property type="match status" value="1"/>
</dbReference>
<dbReference type="Proteomes" id="UP000521872">
    <property type="component" value="Unassembled WGS sequence"/>
</dbReference>
<evidence type="ECO:0000313" key="3">
    <source>
        <dbReference type="EMBL" id="KAF4616158.1"/>
    </source>
</evidence>
<dbReference type="Pfam" id="PF20152">
    <property type="entry name" value="DUF6534"/>
    <property type="match status" value="1"/>
</dbReference>
<feature type="domain" description="DUF6534" evidence="2">
    <location>
        <begin position="177"/>
        <end position="284"/>
    </location>
</feature>
<evidence type="ECO:0000259" key="2">
    <source>
        <dbReference type="Pfam" id="PF20152"/>
    </source>
</evidence>
<evidence type="ECO:0000313" key="4">
    <source>
        <dbReference type="Proteomes" id="UP000521872"/>
    </source>
</evidence>
<dbReference type="AlphaFoldDB" id="A0A8H4QSP7"/>
<feature type="transmembrane region" description="Helical" evidence="1">
    <location>
        <begin position="24"/>
        <end position="44"/>
    </location>
</feature>
<keyword evidence="1" id="KW-1133">Transmembrane helix</keyword>